<reference evidence="1 2" key="1">
    <citation type="submission" date="2015-07" db="EMBL/GenBank/DDBJ databases">
        <authorList>
            <consortium name="Pathogen Informatics"/>
        </authorList>
    </citation>
    <scope>NUCLEOTIDE SEQUENCE [LARGE SCALE GENOMIC DNA]</scope>
    <source>
        <strain evidence="1 2">A325</strain>
    </source>
</reference>
<dbReference type="SUPFAM" id="SSF53067">
    <property type="entry name" value="Actin-like ATPase domain"/>
    <property type="match status" value="1"/>
</dbReference>
<dbReference type="PANTHER" id="PTHR11735:SF6">
    <property type="entry name" value="TRNA N6-ADENOSINE THREONYLCARBAMOYLTRANSFERASE, MITOCHONDRIAL"/>
    <property type="match status" value="1"/>
</dbReference>
<evidence type="ECO:0000313" key="1">
    <source>
        <dbReference type="EMBL" id="CSC14502.1"/>
    </source>
</evidence>
<accession>A0A655W5R9</accession>
<dbReference type="Gene3D" id="3.30.420.40">
    <property type="match status" value="1"/>
</dbReference>
<dbReference type="Proteomes" id="UP000046067">
    <property type="component" value="Unassembled WGS sequence"/>
</dbReference>
<dbReference type="AlphaFoldDB" id="A0A655W5R9"/>
<organism evidence="1 2">
    <name type="scientific">Vibrio cholerae</name>
    <dbReference type="NCBI Taxonomy" id="666"/>
    <lineage>
        <taxon>Bacteria</taxon>
        <taxon>Pseudomonadati</taxon>
        <taxon>Pseudomonadota</taxon>
        <taxon>Gammaproteobacteria</taxon>
        <taxon>Vibrionales</taxon>
        <taxon>Vibrionaceae</taxon>
        <taxon>Vibrio</taxon>
    </lineage>
</organism>
<name>A0A655W5R9_VIBCL</name>
<dbReference type="InterPro" id="IPR043129">
    <property type="entry name" value="ATPase_NBD"/>
</dbReference>
<dbReference type="InterPro" id="IPR000905">
    <property type="entry name" value="Gcp-like_dom"/>
</dbReference>
<sequence length="131" mass="14362">MSFSGLKTFTANTIAANGDDEQTRADIAYAFQEAVCDTLVIKCKRALEETGLKRVVIAGGVSANKQLRADLEKLAKKIGGEVYYPRTEFCTDNGAMIAYAGMQRLKNGDVCELGLQARPRWPIDQLTSIQK</sequence>
<dbReference type="Pfam" id="PF00814">
    <property type="entry name" value="TsaD"/>
    <property type="match status" value="1"/>
</dbReference>
<gene>
    <name evidence="1" type="primary">gcp</name>
    <name evidence="1" type="ORF">ERS013201_01880</name>
</gene>
<protein>
    <submittedName>
        <fullName evidence="1">UGMP family protein</fullName>
    </submittedName>
</protein>
<dbReference type="EMBL" id="CWQJ01000010">
    <property type="protein sequence ID" value="CSC14502.1"/>
    <property type="molecule type" value="Genomic_DNA"/>
</dbReference>
<proteinExistence type="predicted"/>
<evidence type="ECO:0000313" key="2">
    <source>
        <dbReference type="Proteomes" id="UP000046067"/>
    </source>
</evidence>
<dbReference type="PANTHER" id="PTHR11735">
    <property type="entry name" value="TRNA N6-ADENOSINE THREONYLCARBAMOYLTRANSFERASE"/>
    <property type="match status" value="1"/>
</dbReference>